<dbReference type="PANTHER" id="PTHR13439">
    <property type="entry name" value="CT120 PROTEIN"/>
    <property type="match status" value="1"/>
</dbReference>
<dbReference type="SMART" id="SM00724">
    <property type="entry name" value="TLC"/>
    <property type="match status" value="1"/>
</dbReference>
<evidence type="ECO:0000256" key="1">
    <source>
        <dbReference type="ARBA" id="ARBA00004141"/>
    </source>
</evidence>
<evidence type="ECO:0000259" key="7">
    <source>
        <dbReference type="PROSITE" id="PS50922"/>
    </source>
</evidence>
<feature type="transmembrane region" description="Helical" evidence="6">
    <location>
        <begin position="47"/>
        <end position="65"/>
    </location>
</feature>
<dbReference type="PANTHER" id="PTHR13439:SF6">
    <property type="entry name" value="AAR085WP"/>
    <property type="match status" value="1"/>
</dbReference>
<evidence type="ECO:0000313" key="9">
    <source>
        <dbReference type="Proteomes" id="UP000094236"/>
    </source>
</evidence>
<feature type="transmembrane region" description="Helical" evidence="6">
    <location>
        <begin position="241"/>
        <end position="263"/>
    </location>
</feature>
<feature type="transmembrane region" description="Helical" evidence="6">
    <location>
        <begin position="86"/>
        <end position="104"/>
    </location>
</feature>
<dbReference type="GO" id="GO:0055088">
    <property type="term" value="P:lipid homeostasis"/>
    <property type="evidence" value="ECO:0007669"/>
    <property type="project" value="TreeGrafter"/>
</dbReference>
<dbReference type="InterPro" id="IPR006634">
    <property type="entry name" value="TLC-dom"/>
</dbReference>
<dbReference type="Proteomes" id="UP000094236">
    <property type="component" value="Unassembled WGS sequence"/>
</dbReference>
<dbReference type="PROSITE" id="PS50922">
    <property type="entry name" value="TLC"/>
    <property type="match status" value="1"/>
</dbReference>
<keyword evidence="3 6" id="KW-1133">Transmembrane helix</keyword>
<dbReference type="OrthoDB" id="10266980at2759"/>
<reference evidence="9" key="1">
    <citation type="submission" date="2016-05" db="EMBL/GenBank/DDBJ databases">
        <title>Comparative genomics of biotechnologically important yeasts.</title>
        <authorList>
            <consortium name="DOE Joint Genome Institute"/>
            <person name="Riley R."/>
            <person name="Haridas S."/>
            <person name="Wolfe K.H."/>
            <person name="Lopes M.R."/>
            <person name="Hittinger C.T."/>
            <person name="Goker M."/>
            <person name="Salamov A."/>
            <person name="Wisecaver J."/>
            <person name="Long T.M."/>
            <person name="Aerts A.L."/>
            <person name="Barry K."/>
            <person name="Choi C."/>
            <person name="Clum A."/>
            <person name="Coughlan A.Y."/>
            <person name="Deshpande S."/>
            <person name="Douglass A.P."/>
            <person name="Hanson S.J."/>
            <person name="Klenk H.-P."/>
            <person name="Labutti K."/>
            <person name="Lapidus A."/>
            <person name="Lindquist E."/>
            <person name="Lipzen A."/>
            <person name="Meier-Kolthoff J.P."/>
            <person name="Ohm R.A."/>
            <person name="Otillar R.P."/>
            <person name="Pangilinan J."/>
            <person name="Peng Y."/>
            <person name="Rokas A."/>
            <person name="Rosa C.A."/>
            <person name="Scheuner C."/>
            <person name="Sibirny A.A."/>
            <person name="Slot J.C."/>
            <person name="Stielow J.B."/>
            <person name="Sun H."/>
            <person name="Kurtzman C.P."/>
            <person name="Blackwell M."/>
            <person name="Grigoriev I.V."/>
            <person name="Jeffries T.W."/>
        </authorList>
    </citation>
    <scope>NUCLEOTIDE SEQUENCE [LARGE SCALE GENOMIC DNA]</scope>
    <source>
        <strain evidence="9">NRRL Y-2460</strain>
    </source>
</reference>
<dbReference type="STRING" id="669874.A0A1E4TR25"/>
<evidence type="ECO:0000256" key="3">
    <source>
        <dbReference type="ARBA" id="ARBA00022989"/>
    </source>
</evidence>
<comment type="subcellular location">
    <subcellularLocation>
        <location evidence="1">Membrane</location>
        <topology evidence="1">Multi-pass membrane protein</topology>
    </subcellularLocation>
</comment>
<evidence type="ECO:0000256" key="6">
    <source>
        <dbReference type="SAM" id="Phobius"/>
    </source>
</evidence>
<protein>
    <recommendedName>
        <fullName evidence="7">TLC domain-containing protein</fullName>
    </recommendedName>
</protein>
<dbReference type="GO" id="GO:0016020">
    <property type="term" value="C:membrane"/>
    <property type="evidence" value="ECO:0007669"/>
    <property type="project" value="UniProtKB-SubCell"/>
</dbReference>
<dbReference type="AlphaFoldDB" id="A0A1E4TR25"/>
<dbReference type="GO" id="GO:0005783">
    <property type="term" value="C:endoplasmic reticulum"/>
    <property type="evidence" value="ECO:0007669"/>
    <property type="project" value="TreeGrafter"/>
</dbReference>
<feature type="transmembrane region" description="Helical" evidence="6">
    <location>
        <begin position="201"/>
        <end position="221"/>
    </location>
</feature>
<accession>A0A1E4TR25</accession>
<evidence type="ECO:0000256" key="2">
    <source>
        <dbReference type="ARBA" id="ARBA00022692"/>
    </source>
</evidence>
<dbReference type="EMBL" id="KV454016">
    <property type="protein sequence ID" value="ODV94231.1"/>
    <property type="molecule type" value="Genomic_DNA"/>
</dbReference>
<dbReference type="Pfam" id="PF03798">
    <property type="entry name" value="TRAM_LAG1_CLN8"/>
    <property type="match status" value="1"/>
</dbReference>
<organism evidence="8 9">
    <name type="scientific">Pachysolen tannophilus NRRL Y-2460</name>
    <dbReference type="NCBI Taxonomy" id="669874"/>
    <lineage>
        <taxon>Eukaryota</taxon>
        <taxon>Fungi</taxon>
        <taxon>Dikarya</taxon>
        <taxon>Ascomycota</taxon>
        <taxon>Saccharomycotina</taxon>
        <taxon>Pichiomycetes</taxon>
        <taxon>Pachysolenaceae</taxon>
        <taxon>Pachysolen</taxon>
    </lineage>
</organism>
<sequence length="289" mass="34147">MEYLEAFRLKYQYDDPLADLRVPFVEEYFKPYLPEALGNGLNHIHEIVFVILLYHAIFVIARIVFKILWPNYKISQNLLNEFGIHVVSFIQSIIILIMLIPALQNPYLENDRVFGYTPYSGLLTSFAVGYFIWDAIISILYSAFGFFLHGLTSSIVFGIGLTPYIMYYSPIFLLFELSNPFLNLRWFGIKFPGSFSAIFQLINNIILITIFFFMRIGWGWYQVFRLALDFYQVRNDPRFNLTYSIIILVCNFILDILNVYWFYRMVLVAIRILKQMFCSKKETESKKKI</sequence>
<proteinExistence type="predicted"/>
<evidence type="ECO:0000313" key="8">
    <source>
        <dbReference type="EMBL" id="ODV94231.1"/>
    </source>
</evidence>
<evidence type="ECO:0000256" key="5">
    <source>
        <dbReference type="PROSITE-ProRule" id="PRU00205"/>
    </source>
</evidence>
<keyword evidence="9" id="KW-1185">Reference proteome</keyword>
<keyword evidence="4 5" id="KW-0472">Membrane</keyword>
<dbReference type="InterPro" id="IPR050846">
    <property type="entry name" value="TLCD"/>
</dbReference>
<gene>
    <name evidence="8" type="ORF">PACTADRAFT_51105</name>
</gene>
<evidence type="ECO:0000256" key="4">
    <source>
        <dbReference type="ARBA" id="ARBA00023136"/>
    </source>
</evidence>
<keyword evidence="2 5" id="KW-0812">Transmembrane</keyword>
<name>A0A1E4TR25_PACTA</name>
<feature type="domain" description="TLC" evidence="7">
    <location>
        <begin position="77"/>
        <end position="274"/>
    </location>
</feature>